<evidence type="ECO:0000256" key="3">
    <source>
        <dbReference type="ARBA" id="ARBA00022898"/>
    </source>
</evidence>
<dbReference type="InterPro" id="IPR043131">
    <property type="entry name" value="BCAT-like_N"/>
</dbReference>
<sequence>MTVSFTLAHMHDKGLSTKEAQTFHHKDLSIREARPKERRPLPKEDAVLNFGELYSDHMLDIDWSSEKGWLKPRIHPYEKLSLDPASKLEEVICDDKSYSRFIADNFNTSTERPTRMQDLNYEKGMKAGSVLQDSYLPRVYPVENL</sequence>
<dbReference type="InterPro" id="IPR005786">
    <property type="entry name" value="B_amino_transII"/>
</dbReference>
<dbReference type="GO" id="GO:0009099">
    <property type="term" value="P:L-valine biosynthetic process"/>
    <property type="evidence" value="ECO:0007669"/>
    <property type="project" value="TreeGrafter"/>
</dbReference>
<reference evidence="5" key="2">
    <citation type="journal article" date="2016" name="Sci. Rep.">
        <title>Dictyocaulus viviparus genome, variome and transcriptome elucidate lungworm biology and support future intervention.</title>
        <authorList>
            <person name="McNulty S.N."/>
            <person name="Strube C."/>
            <person name="Rosa B.A."/>
            <person name="Martin J.C."/>
            <person name="Tyagi R."/>
            <person name="Choi Y.J."/>
            <person name="Wang Q."/>
            <person name="Hallsworth Pepin K."/>
            <person name="Zhang X."/>
            <person name="Ozersky P."/>
            <person name="Wilson R.K."/>
            <person name="Sternberg P.W."/>
            <person name="Gasser R.B."/>
            <person name="Mitreva M."/>
        </authorList>
    </citation>
    <scope>NUCLEOTIDE SEQUENCE [LARGE SCALE GENOMIC DNA]</scope>
    <source>
        <strain evidence="5">HannoverDv2000</strain>
    </source>
</reference>
<dbReference type="STRING" id="29172.A0A0D8XM21"/>
<dbReference type="SUPFAM" id="SSF56752">
    <property type="entry name" value="D-aminoacid aminotransferase-like PLP-dependent enzymes"/>
    <property type="match status" value="1"/>
</dbReference>
<evidence type="ECO:0000313" key="4">
    <source>
        <dbReference type="EMBL" id="KJH43431.1"/>
    </source>
</evidence>
<comment type="similarity">
    <text evidence="2">Belongs to the class-IV pyridoxal-phosphate-dependent aminotransferase family.</text>
</comment>
<evidence type="ECO:0000256" key="1">
    <source>
        <dbReference type="ARBA" id="ARBA00001933"/>
    </source>
</evidence>
<evidence type="ECO:0000256" key="2">
    <source>
        <dbReference type="ARBA" id="ARBA00009320"/>
    </source>
</evidence>
<dbReference type="OrthoDB" id="5831939at2759"/>
<keyword evidence="5" id="KW-1185">Reference proteome</keyword>
<dbReference type="GO" id="GO:0005739">
    <property type="term" value="C:mitochondrion"/>
    <property type="evidence" value="ECO:0007669"/>
    <property type="project" value="TreeGrafter"/>
</dbReference>
<comment type="cofactor">
    <cofactor evidence="1">
        <name>pyridoxal 5'-phosphate</name>
        <dbReference type="ChEBI" id="CHEBI:597326"/>
    </cofactor>
</comment>
<organism evidence="4 5">
    <name type="scientific">Dictyocaulus viviparus</name>
    <name type="common">Bovine lungworm</name>
    <dbReference type="NCBI Taxonomy" id="29172"/>
    <lineage>
        <taxon>Eukaryota</taxon>
        <taxon>Metazoa</taxon>
        <taxon>Ecdysozoa</taxon>
        <taxon>Nematoda</taxon>
        <taxon>Chromadorea</taxon>
        <taxon>Rhabditida</taxon>
        <taxon>Rhabditina</taxon>
        <taxon>Rhabditomorpha</taxon>
        <taxon>Strongyloidea</taxon>
        <taxon>Metastrongylidae</taxon>
        <taxon>Dictyocaulus</taxon>
    </lineage>
</organism>
<dbReference type="InterPro" id="IPR036038">
    <property type="entry name" value="Aminotransferase-like"/>
</dbReference>
<gene>
    <name evidence="4" type="ORF">DICVIV_10555</name>
</gene>
<accession>A0A0D8XM21</accession>
<protein>
    <submittedName>
        <fullName evidence="4">Uncharacterized protein</fullName>
    </submittedName>
</protein>
<dbReference type="GO" id="GO:0004084">
    <property type="term" value="F:branched-chain-amino-acid transaminase activity"/>
    <property type="evidence" value="ECO:0007669"/>
    <property type="project" value="InterPro"/>
</dbReference>
<evidence type="ECO:0000313" key="5">
    <source>
        <dbReference type="Proteomes" id="UP000053766"/>
    </source>
</evidence>
<dbReference type="Gene3D" id="3.30.470.10">
    <property type="match status" value="1"/>
</dbReference>
<reference evidence="4 5" key="1">
    <citation type="submission" date="2013-11" db="EMBL/GenBank/DDBJ databases">
        <title>Draft genome of the bovine lungworm Dictyocaulus viviparus.</title>
        <authorList>
            <person name="Mitreva M."/>
        </authorList>
    </citation>
    <scope>NUCLEOTIDE SEQUENCE [LARGE SCALE GENOMIC DNA]</scope>
    <source>
        <strain evidence="4 5">HannoverDv2000</strain>
    </source>
</reference>
<dbReference type="Proteomes" id="UP000053766">
    <property type="component" value="Unassembled WGS sequence"/>
</dbReference>
<name>A0A0D8XM21_DICVI</name>
<proteinExistence type="inferred from homology"/>
<dbReference type="PANTHER" id="PTHR11825">
    <property type="entry name" value="SUBGROUP IIII AMINOTRANSFERASE"/>
    <property type="match status" value="1"/>
</dbReference>
<dbReference type="EMBL" id="KN716559">
    <property type="protein sequence ID" value="KJH43431.1"/>
    <property type="molecule type" value="Genomic_DNA"/>
</dbReference>
<dbReference type="GO" id="GO:0009098">
    <property type="term" value="P:L-leucine biosynthetic process"/>
    <property type="evidence" value="ECO:0007669"/>
    <property type="project" value="TreeGrafter"/>
</dbReference>
<keyword evidence="3" id="KW-0663">Pyridoxal phosphate</keyword>
<dbReference type="AlphaFoldDB" id="A0A0D8XM21"/>
<dbReference type="PANTHER" id="PTHR11825:SF44">
    <property type="entry name" value="BRANCHED-CHAIN-AMINO-ACID AMINOTRANSFERASE"/>
    <property type="match status" value="1"/>
</dbReference>